<reference evidence="1 2" key="1">
    <citation type="journal article" date="2020" name="Mol. Biol. Evol.">
        <title>Distinct Expression and Methylation Patterns for Genes with Different Fates following a Single Whole-Genome Duplication in Flowering Plants.</title>
        <authorList>
            <person name="Shi T."/>
            <person name="Rahmani R.S."/>
            <person name="Gugger P.F."/>
            <person name="Wang M."/>
            <person name="Li H."/>
            <person name="Zhang Y."/>
            <person name="Li Z."/>
            <person name="Wang Q."/>
            <person name="Van de Peer Y."/>
            <person name="Marchal K."/>
            <person name="Chen J."/>
        </authorList>
    </citation>
    <scope>NUCLEOTIDE SEQUENCE [LARGE SCALE GENOMIC DNA]</scope>
    <source>
        <tissue evidence="1">Leaf</tissue>
    </source>
</reference>
<dbReference type="EMBL" id="DUZY01000006">
    <property type="protein sequence ID" value="DAD42763.1"/>
    <property type="molecule type" value="Genomic_DNA"/>
</dbReference>
<gene>
    <name evidence="1" type="ORF">HUJ06_000993</name>
</gene>
<proteinExistence type="predicted"/>
<keyword evidence="2" id="KW-1185">Reference proteome</keyword>
<evidence type="ECO:0000313" key="2">
    <source>
        <dbReference type="Proteomes" id="UP000607653"/>
    </source>
</evidence>
<dbReference type="AlphaFoldDB" id="A0A822ZDV2"/>
<name>A0A822ZDV2_NELNU</name>
<comment type="caution">
    <text evidence="1">The sequence shown here is derived from an EMBL/GenBank/DDBJ whole genome shotgun (WGS) entry which is preliminary data.</text>
</comment>
<organism evidence="1 2">
    <name type="scientific">Nelumbo nucifera</name>
    <name type="common">Sacred lotus</name>
    <dbReference type="NCBI Taxonomy" id="4432"/>
    <lineage>
        <taxon>Eukaryota</taxon>
        <taxon>Viridiplantae</taxon>
        <taxon>Streptophyta</taxon>
        <taxon>Embryophyta</taxon>
        <taxon>Tracheophyta</taxon>
        <taxon>Spermatophyta</taxon>
        <taxon>Magnoliopsida</taxon>
        <taxon>Proteales</taxon>
        <taxon>Nelumbonaceae</taxon>
        <taxon>Nelumbo</taxon>
    </lineage>
</organism>
<evidence type="ECO:0000313" key="1">
    <source>
        <dbReference type="EMBL" id="DAD42763.1"/>
    </source>
</evidence>
<protein>
    <submittedName>
        <fullName evidence="1">Uncharacterized protein</fullName>
    </submittedName>
</protein>
<sequence>MIKRRTEEPGVRTEDHCSLQFDYKKAKDSSVARASATVVRRRAIKIVLWVMFHLGSSSHQVLSTHKPEDSFSSRAWCFQYNHGRTCSVFCNSSKKNY</sequence>
<accession>A0A822ZDV2</accession>
<dbReference type="Proteomes" id="UP000607653">
    <property type="component" value="Unassembled WGS sequence"/>
</dbReference>